<geneLocation type="chloroplast" evidence="2"/>
<feature type="transmembrane region" description="Helical" evidence="1">
    <location>
        <begin position="12"/>
        <end position="33"/>
    </location>
</feature>
<keyword evidence="2" id="KW-0150">Chloroplast</keyword>
<name>A0A5J6XIT6_9BRYO</name>
<evidence type="ECO:0000313" key="2">
    <source>
        <dbReference type="EMBL" id="QFK69550.1"/>
    </source>
</evidence>
<reference evidence="2" key="1">
    <citation type="submission" date="2018-11" db="EMBL/GenBank/DDBJ databases">
        <authorList>
            <person name="Zhenggang X."/>
            <person name="Meng D."/>
        </authorList>
    </citation>
    <scope>NUCLEOTIDE SEQUENCE</scope>
</reference>
<accession>A0A5J6XIT6</accession>
<feature type="transmembrane region" description="Helical" evidence="1">
    <location>
        <begin position="64"/>
        <end position="82"/>
    </location>
</feature>
<dbReference type="EMBL" id="MK131349">
    <property type="protein sequence ID" value="QFK69550.1"/>
    <property type="molecule type" value="Genomic_DNA"/>
</dbReference>
<organism evidence="2">
    <name type="scientific">Pogonatum inflexum</name>
    <dbReference type="NCBI Taxonomy" id="185755"/>
    <lineage>
        <taxon>Eukaryota</taxon>
        <taxon>Viridiplantae</taxon>
        <taxon>Streptophyta</taxon>
        <taxon>Embryophyta</taxon>
        <taxon>Bryophyta</taxon>
        <taxon>Bryophytina</taxon>
        <taxon>Polytrichopsida</taxon>
        <taxon>Polytrichales</taxon>
        <taxon>Polytrichaceae</taxon>
        <taxon>Pogonatum</taxon>
    </lineage>
</organism>
<keyword evidence="1" id="KW-0812">Transmembrane</keyword>
<keyword evidence="1" id="KW-0472">Membrane</keyword>
<evidence type="ECO:0000256" key="1">
    <source>
        <dbReference type="SAM" id="Phobius"/>
    </source>
</evidence>
<protein>
    <submittedName>
        <fullName evidence="2">Uncharacterized protein</fullName>
    </submittedName>
</protein>
<keyword evidence="2" id="KW-0934">Plastid</keyword>
<keyword evidence="1" id="KW-1133">Transmembrane helix</keyword>
<proteinExistence type="predicted"/>
<sequence>MIIILMRLNLSFIYLYNMIIISLEIETFEYYYVFPLLKEMLNHWGYTSNLSIFNKITQETLINIYHLIKWIFFFHIYYIYFYNYSNNKFDQILNFYFQLKKNLYYKKYITTQCKKKNFQNIKSNKLKKMSEILLFFLNNSRKKIQKNFRVKEKNSISFFNNIKNVTNVKFFYFFFKFILFYKRWRANKLYIKMAYIAYCENLLDFSIKLFKMARFEKQMSFFLNSYLNFFRF</sequence>
<gene>
    <name evidence="2" type="primary">ORF232</name>
</gene>
<dbReference type="AlphaFoldDB" id="A0A5J6XIT6"/>